<dbReference type="EMBL" id="JAGKHQ010000019">
    <property type="protein sequence ID" value="KAG7481705.1"/>
    <property type="molecule type" value="Genomic_DNA"/>
</dbReference>
<evidence type="ECO:0000259" key="1">
    <source>
        <dbReference type="Pfam" id="PF10441"/>
    </source>
</evidence>
<feature type="domain" description="Nucleolar 27S pre-rRNA processing Urb2/Npa2 C-terminal" evidence="1">
    <location>
        <begin position="1458"/>
        <end position="1651"/>
    </location>
</feature>
<dbReference type="Pfam" id="PF10441">
    <property type="entry name" value="Urb2"/>
    <property type="match status" value="1"/>
</dbReference>
<protein>
    <recommendedName>
        <fullName evidence="1">Nucleolar 27S pre-rRNA processing Urb2/Npa2 C-terminal domain-containing protein</fullName>
    </recommendedName>
</protein>
<name>A0AAV6Q102_SOLSE</name>
<evidence type="ECO:0000313" key="3">
    <source>
        <dbReference type="Proteomes" id="UP000693946"/>
    </source>
</evidence>
<dbReference type="InterPro" id="IPR052609">
    <property type="entry name" value="Ribosome_Biogenesis_Reg"/>
</dbReference>
<reference evidence="2 3" key="1">
    <citation type="journal article" date="2021" name="Sci. Rep.">
        <title>Chromosome anchoring in Senegalese sole (Solea senegalensis) reveals sex-associated markers and genome rearrangements in flatfish.</title>
        <authorList>
            <person name="Guerrero-Cozar I."/>
            <person name="Gomez-Garrido J."/>
            <person name="Berbel C."/>
            <person name="Martinez-Blanch J.F."/>
            <person name="Alioto T."/>
            <person name="Claros M.G."/>
            <person name="Gagnaire P.A."/>
            <person name="Manchado M."/>
        </authorList>
    </citation>
    <scope>NUCLEOTIDE SEQUENCE [LARGE SCALE GENOMIC DNA]</scope>
    <source>
        <strain evidence="2">Sse05_10M</strain>
    </source>
</reference>
<proteinExistence type="predicted"/>
<comment type="caution">
    <text evidence="2">The sequence shown here is derived from an EMBL/GenBank/DDBJ whole genome shotgun (WGS) entry which is preliminary data.</text>
</comment>
<dbReference type="GO" id="GO:0005730">
    <property type="term" value="C:nucleolus"/>
    <property type="evidence" value="ECO:0007669"/>
    <property type="project" value="TreeGrafter"/>
</dbReference>
<gene>
    <name evidence="2" type="ORF">JOB18_002610</name>
</gene>
<sequence length="1660" mass="185117">MWLMLESDSKKVKVERSLKSENRRHVLSEKFPNLPFATEIQPYLQLEQLQRWRPFTQCLLPNKEQVLLDWCTHALTGWYNKKVEYSHNVLEGLWCYLDDLLHSRKLHAHLKQGKTVSLRLNMAQLLLDRLQECAQTGSKSLLCVSTMLSVCQGIVSSPVLSSVFITKYELMVDLLVKLCSLACNELQQPLLTETTMTESTTCQDQVMSEHLQAQPTANTDSVDTSEFPSKHDEKILSSNVFELLLQVLSCYLAVQRQQANPNRVFTMVTNQLLQPLVLLRHLLTSADLLHTKLRLRQQLCRDIRAKIDSTLHFALFPSEHLTSYKEELLPSKDNSGKRGAGGAKGPLKPVTAILSKLSAQVHCEPLLLYSVKSNTLSLLFRFFLDSYGKGRADSEEEQRMLCYYFLVRLVPALDLCIDGDTVSPAEADKPVSASQEKKSPPASLQSPQSWSLALLAVESLLSQALSANIYNVAADRIRHKEVQLSFYRSLGQILFNQAQPSIPAWYRCVKVLLSLNHLILEPDLDQLLSSAWVHSECMDARVQRARQVMVCSLLQTYTKLRQLPRLFSELLSVLCQPAQEELRPPLLSDMVSDSLRTCLQETPPSQGLEICSLVLESMRRCILPDLLKAEKSEIVGGRDQEGERRKVNMNQKRQDASLKLLSLSQLLHAALFNLKTLDNASPLPLVRQGQALMKQMQEVVNDLLQLLSAEDPPGKTKINSSQKMPKKGKKCLEHKETEMVSVWEQKTQEATLLLRYTWVEVDTLFNLHCSKYTSDQKSKTEDEAISNDPMMTHLESLLSGDILPARLLPSPSSSPMSCFLYKMLTLQQMKKILLYSTLLSEPSIAALLNTAVQFILSKLKLEVSLDGQQVWDGQISSVNSNSYVVAHWHLVTSNLPLVAPYLSREDMDCVADFLVSSVLGRQTDLDRPSSSLTVSLITSQLLQSPILAELPSVFSATVCSLIQRIRDVLMVAHKHKVCASFPEFHGASQPLSTPVKDESIVEDILSSSKTGEVFVSLTDTQTKELINLVQILMSVNPDGMNSEDLSSVFLLLFFMLTSCSCLSDPTVNDHCDSGDDVVFLVSLLKMLTILVESRNLKSVLKVIHGGTLLQAAVSSLLWHSSNGRFQATSNPDWLDLIKAVQAFIMSLTELIVTRGSSLVLNLEQFVSFFTSKEKPDSGESISSVHLELASLTCLAQTLNSNLGRSKSMDQTFTQMISRVIATLGPAVESVLRLQTLSKEATNPASVLGQAFVVDVVTVMLHCEVSSLSVNTRSTLDHITLYQGLCQHILRDLSSSLGSVDALVSSLHFLSTFYKAVERTRGDGEDGGKMLEELYIQILQGVRSLLTAPRLSAEDICELESAVQELLCNLLEKSTTDQLTLLLVIIREGLNAGKLRAGNNREVLCAVTIIKLLFCCQLPETCSKALWLIAPEIISALVFLVRMCSQDASLTLPFTVPAVTSMTSLLRQGEGLISNPHHVILVLGALQSVTLDHLSPHAYKSTFNTVHESLFAIIQCHPQVLLNAAPSFLNVFYRLVVSIMQEGRQKGDSDTGSDSDVYLQCSRLIERMYSHIAVSAETFTTLSAFMVAQYVTELQKVTLRPDIKLHLTEGIYQILDLCAEHDIKFLMGGLQTGVREVFNELYGSYTHYHKARRQGEDKYTV</sequence>
<dbReference type="InterPro" id="IPR018849">
    <property type="entry name" value="Urb2/Npa2_C"/>
</dbReference>
<dbReference type="GO" id="GO:0042254">
    <property type="term" value="P:ribosome biogenesis"/>
    <property type="evidence" value="ECO:0007669"/>
    <property type="project" value="TreeGrafter"/>
</dbReference>
<dbReference type="Proteomes" id="UP000693946">
    <property type="component" value="Linkage Group LG7"/>
</dbReference>
<dbReference type="PANTHER" id="PTHR15682:SF2">
    <property type="entry name" value="UNHEALTHY RIBOSOME BIOGENESIS PROTEIN 2 HOMOLOG"/>
    <property type="match status" value="1"/>
</dbReference>
<dbReference type="PANTHER" id="PTHR15682">
    <property type="entry name" value="UNHEALTHY RIBOSOME BIOGENESIS PROTEIN 2 HOMOLOG"/>
    <property type="match status" value="1"/>
</dbReference>
<organism evidence="2 3">
    <name type="scientific">Solea senegalensis</name>
    <name type="common">Senegalese sole</name>
    <dbReference type="NCBI Taxonomy" id="28829"/>
    <lineage>
        <taxon>Eukaryota</taxon>
        <taxon>Metazoa</taxon>
        <taxon>Chordata</taxon>
        <taxon>Craniata</taxon>
        <taxon>Vertebrata</taxon>
        <taxon>Euteleostomi</taxon>
        <taxon>Actinopterygii</taxon>
        <taxon>Neopterygii</taxon>
        <taxon>Teleostei</taxon>
        <taxon>Neoteleostei</taxon>
        <taxon>Acanthomorphata</taxon>
        <taxon>Carangaria</taxon>
        <taxon>Pleuronectiformes</taxon>
        <taxon>Pleuronectoidei</taxon>
        <taxon>Soleidae</taxon>
        <taxon>Solea</taxon>
    </lineage>
</organism>
<evidence type="ECO:0000313" key="2">
    <source>
        <dbReference type="EMBL" id="KAG7481705.1"/>
    </source>
</evidence>
<accession>A0AAV6Q102</accession>
<keyword evidence="3" id="KW-1185">Reference proteome</keyword>